<evidence type="ECO:0000313" key="1">
    <source>
        <dbReference type="EMBL" id="MBB5926769.1"/>
    </source>
</evidence>
<dbReference type="RefSeq" id="WP_184963676.1">
    <property type="nucleotide sequence ID" value="NZ_BAAAWF010000101.1"/>
</dbReference>
<proteinExistence type="predicted"/>
<comment type="caution">
    <text evidence="1">The sequence shown here is derived from an EMBL/GenBank/DDBJ whole genome shotgun (WGS) entry which is preliminary data.</text>
</comment>
<dbReference type="Proteomes" id="UP000585836">
    <property type="component" value="Unassembled WGS sequence"/>
</dbReference>
<protein>
    <submittedName>
        <fullName evidence="1">Uncharacterized protein</fullName>
    </submittedName>
</protein>
<evidence type="ECO:0000313" key="2">
    <source>
        <dbReference type="Proteomes" id="UP000585836"/>
    </source>
</evidence>
<dbReference type="EMBL" id="JACHJK010000003">
    <property type="protein sequence ID" value="MBB5926769.1"/>
    <property type="molecule type" value="Genomic_DNA"/>
</dbReference>
<accession>A0A7W9PSA6</accession>
<sequence>MIAWYRERAGTDGGPHRAGDVMTRAVGPGGRVALFPVRGVAGVAGVDRRLTAAGRE</sequence>
<dbReference type="AlphaFoldDB" id="A0A7W9PSA6"/>
<gene>
    <name evidence="1" type="ORF">FHS34_002225</name>
</gene>
<reference evidence="1 2" key="1">
    <citation type="submission" date="2020-08" db="EMBL/GenBank/DDBJ databases">
        <title>Genomic Encyclopedia of Type Strains, Phase III (KMG-III): the genomes of soil and plant-associated and newly described type strains.</title>
        <authorList>
            <person name="Whitman W."/>
        </authorList>
    </citation>
    <scope>NUCLEOTIDE SEQUENCE [LARGE SCALE GENOMIC DNA]</scope>
    <source>
        <strain evidence="1 2">CECT 3313</strain>
    </source>
</reference>
<keyword evidence="2" id="KW-1185">Reference proteome</keyword>
<organism evidence="1 2">
    <name type="scientific">Streptomyces echinatus</name>
    <dbReference type="NCBI Taxonomy" id="67293"/>
    <lineage>
        <taxon>Bacteria</taxon>
        <taxon>Bacillati</taxon>
        <taxon>Actinomycetota</taxon>
        <taxon>Actinomycetes</taxon>
        <taxon>Kitasatosporales</taxon>
        <taxon>Streptomycetaceae</taxon>
        <taxon>Streptomyces</taxon>
    </lineage>
</organism>
<name>A0A7W9PSA6_9ACTN</name>